<accession>A0A0L1BMS4</accession>
<organism evidence="2 3">
    <name type="scientific">Escherichia coli</name>
    <dbReference type="NCBI Taxonomy" id="562"/>
    <lineage>
        <taxon>Bacteria</taxon>
        <taxon>Pseudomonadati</taxon>
        <taxon>Pseudomonadota</taxon>
        <taxon>Gammaproteobacteria</taxon>
        <taxon>Enterobacterales</taxon>
        <taxon>Enterobacteriaceae</taxon>
        <taxon>Escherichia</taxon>
    </lineage>
</organism>
<dbReference type="InterPro" id="IPR058652">
    <property type="entry name" value="VapC50_C"/>
</dbReference>
<dbReference type="Proteomes" id="UP000514533">
    <property type="component" value="Plasmid pRHB01-C20_2"/>
</dbReference>
<dbReference type="AlphaFoldDB" id="A0A0L1BMS4"/>
<dbReference type="EMBL" id="CP055982">
    <property type="protein sequence ID" value="QMS41614.1"/>
    <property type="molecule type" value="Genomic_DNA"/>
</dbReference>
<name>A0A0L1BMS4_ECOLX</name>
<sequence>MTHSPCPVVLDACVLYPSLLRDLLMHLGLTGLYQPKWSPIIENEWQRNLLEDRPDLKPEQIKRTGELMNQALPDAMVTGFEPLIASIELPDVDDRHVVATAICSNSEIIVTFNLKDFPQQYLDNFFIEAIHPDDFITDLFDLNQALVLSAVNKQRRMMRRPPKSVDEYLDALLRQGLPQTVKELSKFRSLI</sequence>
<gene>
    <name evidence="2" type="ORF">HVV39_27025</name>
</gene>
<dbReference type="SUPFAM" id="SSF88723">
    <property type="entry name" value="PIN domain-like"/>
    <property type="match status" value="1"/>
</dbReference>
<proteinExistence type="predicted"/>
<keyword evidence="2" id="KW-0614">Plasmid</keyword>
<dbReference type="RefSeq" id="WP_050940430.1">
    <property type="nucleotide sequence ID" value="NZ_LGZP01000078.1"/>
</dbReference>
<dbReference type="InterPro" id="IPR029060">
    <property type="entry name" value="PIN-like_dom_sf"/>
</dbReference>
<dbReference type="Pfam" id="PF26343">
    <property type="entry name" value="VapC50_C"/>
    <property type="match status" value="1"/>
</dbReference>
<evidence type="ECO:0000313" key="3">
    <source>
        <dbReference type="Proteomes" id="UP000514533"/>
    </source>
</evidence>
<feature type="domain" description="VapC50 C-terminal" evidence="1">
    <location>
        <begin position="132"/>
        <end position="185"/>
    </location>
</feature>
<evidence type="ECO:0000313" key="2">
    <source>
        <dbReference type="EMBL" id="QMS41614.1"/>
    </source>
</evidence>
<geneLocation type="plasmid" evidence="3">
    <name>prhb01-c20_2</name>
</geneLocation>
<evidence type="ECO:0000259" key="1">
    <source>
        <dbReference type="Pfam" id="PF26343"/>
    </source>
</evidence>
<protein>
    <submittedName>
        <fullName evidence="2">PIN domain-containing protein</fullName>
    </submittedName>
</protein>
<reference evidence="2 3" key="1">
    <citation type="submission" date="2020-06" db="EMBL/GenBank/DDBJ databases">
        <title>REHAB project genomes.</title>
        <authorList>
            <person name="Shaw L.P."/>
        </authorList>
    </citation>
    <scope>NUCLEOTIDE SEQUENCE [LARGE SCALE GENOMIC DNA]</scope>
    <source>
        <strain evidence="2 3">RHB01-C20</strain>
        <plasmid evidence="3">prhb01-c20_2</plasmid>
    </source>
</reference>